<keyword evidence="2" id="KW-0396">Initiation factor</keyword>
<dbReference type="GO" id="GO:0043022">
    <property type="term" value="F:ribosome binding"/>
    <property type="evidence" value="ECO:0007669"/>
    <property type="project" value="InterPro"/>
</dbReference>
<dbReference type="InterPro" id="IPR020189">
    <property type="entry name" value="IF5A_C"/>
</dbReference>
<dbReference type="InterPro" id="IPR012340">
    <property type="entry name" value="NA-bd_OB-fold"/>
</dbReference>
<reference evidence="2 3" key="2">
    <citation type="journal article" date="2017" name="Genome Biol.">
        <title>New reference genome sequences of hot pepper reveal the massive evolution of plant disease-resistance genes by retroduplication.</title>
        <authorList>
            <person name="Kim S."/>
            <person name="Park J."/>
            <person name="Yeom S.I."/>
            <person name="Kim Y.M."/>
            <person name="Seo E."/>
            <person name="Kim K.T."/>
            <person name="Kim M.S."/>
            <person name="Lee J.M."/>
            <person name="Cheong K."/>
            <person name="Shin H.S."/>
            <person name="Kim S.B."/>
            <person name="Han K."/>
            <person name="Lee J."/>
            <person name="Park M."/>
            <person name="Lee H.A."/>
            <person name="Lee H.Y."/>
            <person name="Lee Y."/>
            <person name="Oh S."/>
            <person name="Lee J.H."/>
            <person name="Choi E."/>
            <person name="Choi E."/>
            <person name="Lee S.E."/>
            <person name="Jeon J."/>
            <person name="Kim H."/>
            <person name="Choi G."/>
            <person name="Song H."/>
            <person name="Lee J."/>
            <person name="Lee S.C."/>
            <person name="Kwon J.K."/>
            <person name="Lee H.Y."/>
            <person name="Koo N."/>
            <person name="Hong Y."/>
            <person name="Kim R.W."/>
            <person name="Kang W.H."/>
            <person name="Huh J.H."/>
            <person name="Kang B.C."/>
            <person name="Yang T.J."/>
            <person name="Lee Y.H."/>
            <person name="Bennetzen J.L."/>
            <person name="Choi D."/>
        </authorList>
    </citation>
    <scope>NUCLEOTIDE SEQUENCE [LARGE SCALE GENOMIC DNA]</scope>
    <source>
        <strain evidence="3">cv. CM334</strain>
    </source>
</reference>
<organism evidence="2 3">
    <name type="scientific">Capsicum annuum</name>
    <name type="common">Capsicum pepper</name>
    <dbReference type="NCBI Taxonomy" id="4072"/>
    <lineage>
        <taxon>Eukaryota</taxon>
        <taxon>Viridiplantae</taxon>
        <taxon>Streptophyta</taxon>
        <taxon>Embryophyta</taxon>
        <taxon>Tracheophyta</taxon>
        <taxon>Spermatophyta</taxon>
        <taxon>Magnoliopsida</taxon>
        <taxon>eudicotyledons</taxon>
        <taxon>Gunneridae</taxon>
        <taxon>Pentapetalae</taxon>
        <taxon>asterids</taxon>
        <taxon>lamiids</taxon>
        <taxon>Solanales</taxon>
        <taxon>Solanaceae</taxon>
        <taxon>Solanoideae</taxon>
        <taxon>Capsiceae</taxon>
        <taxon>Capsicum</taxon>
    </lineage>
</organism>
<accession>A0A2G2ZID2</accession>
<dbReference type="Gene3D" id="2.40.50.140">
    <property type="entry name" value="Nucleic acid-binding proteins"/>
    <property type="match status" value="1"/>
</dbReference>
<dbReference type="InterPro" id="IPR001884">
    <property type="entry name" value="IF5A-like"/>
</dbReference>
<proteinExistence type="predicted"/>
<sequence>MIGGSRNEISKKVTWCFCSIPDSNCSQVPYVNRTYYQLNDISEDGFVSLLTENGNTKDDLMLPTNDTLLAQISMLAIVQCVWIPQNWKFGKKDLDLATVLM</sequence>
<dbReference type="STRING" id="4072.A0A2G2ZID2"/>
<dbReference type="SUPFAM" id="SSF50249">
    <property type="entry name" value="Nucleic acid-binding proteins"/>
    <property type="match status" value="1"/>
</dbReference>
<dbReference type="Gramene" id="PHT81736">
    <property type="protein sequence ID" value="PHT81736"/>
    <property type="gene ID" value="T459_14751"/>
</dbReference>
<keyword evidence="2" id="KW-0648">Protein biosynthesis</keyword>
<dbReference type="SMART" id="SM01376">
    <property type="entry name" value="eIF-5a"/>
    <property type="match status" value="1"/>
</dbReference>
<reference evidence="2 3" key="1">
    <citation type="journal article" date="2014" name="Nat. Genet.">
        <title>Genome sequence of the hot pepper provides insights into the evolution of pungency in Capsicum species.</title>
        <authorList>
            <person name="Kim S."/>
            <person name="Park M."/>
            <person name="Yeom S.I."/>
            <person name="Kim Y.M."/>
            <person name="Lee J.M."/>
            <person name="Lee H.A."/>
            <person name="Seo E."/>
            <person name="Choi J."/>
            <person name="Cheong K."/>
            <person name="Kim K.T."/>
            <person name="Jung K."/>
            <person name="Lee G.W."/>
            <person name="Oh S.K."/>
            <person name="Bae C."/>
            <person name="Kim S.B."/>
            <person name="Lee H.Y."/>
            <person name="Kim S.Y."/>
            <person name="Kim M.S."/>
            <person name="Kang B.C."/>
            <person name="Jo Y.D."/>
            <person name="Yang H.B."/>
            <person name="Jeong H.J."/>
            <person name="Kang W.H."/>
            <person name="Kwon J.K."/>
            <person name="Shin C."/>
            <person name="Lim J.Y."/>
            <person name="Park J.H."/>
            <person name="Huh J.H."/>
            <person name="Kim J.S."/>
            <person name="Kim B.D."/>
            <person name="Cohen O."/>
            <person name="Paran I."/>
            <person name="Suh M.C."/>
            <person name="Lee S.B."/>
            <person name="Kim Y.K."/>
            <person name="Shin Y."/>
            <person name="Noh S.J."/>
            <person name="Park J."/>
            <person name="Seo Y.S."/>
            <person name="Kwon S.Y."/>
            <person name="Kim H.A."/>
            <person name="Park J.M."/>
            <person name="Kim H.J."/>
            <person name="Choi S.B."/>
            <person name="Bosland P.W."/>
            <person name="Reeves G."/>
            <person name="Jo S.H."/>
            <person name="Lee B.W."/>
            <person name="Cho H.T."/>
            <person name="Choi H.S."/>
            <person name="Lee M.S."/>
            <person name="Yu Y."/>
            <person name="Do Choi Y."/>
            <person name="Park B.S."/>
            <person name="van Deynze A."/>
            <person name="Ashrafi H."/>
            <person name="Hill T."/>
            <person name="Kim W.T."/>
            <person name="Pai H.S."/>
            <person name="Ahn H.K."/>
            <person name="Yeam I."/>
            <person name="Giovannoni J.J."/>
            <person name="Rose J.K."/>
            <person name="Sorensen I."/>
            <person name="Lee S.J."/>
            <person name="Kim R.W."/>
            <person name="Choi I.Y."/>
            <person name="Choi B.S."/>
            <person name="Lim J.S."/>
            <person name="Lee Y.H."/>
            <person name="Choi D."/>
        </authorList>
    </citation>
    <scope>NUCLEOTIDE SEQUENCE [LARGE SCALE GENOMIC DNA]</scope>
    <source>
        <strain evidence="3">cv. CM334</strain>
    </source>
</reference>
<dbReference type="GO" id="GO:0003723">
    <property type="term" value="F:RNA binding"/>
    <property type="evidence" value="ECO:0007669"/>
    <property type="project" value="InterPro"/>
</dbReference>
<name>A0A2G2ZID2_CAPAN</name>
<dbReference type="Pfam" id="PF01287">
    <property type="entry name" value="eIF-5a"/>
    <property type="match status" value="1"/>
</dbReference>
<dbReference type="PANTHER" id="PTHR11673">
    <property type="entry name" value="TRANSLATION INITIATION FACTOR 5A FAMILY MEMBER"/>
    <property type="match status" value="1"/>
</dbReference>
<dbReference type="GO" id="GO:0045905">
    <property type="term" value="P:positive regulation of translational termination"/>
    <property type="evidence" value="ECO:0007669"/>
    <property type="project" value="InterPro"/>
</dbReference>
<evidence type="ECO:0000313" key="3">
    <source>
        <dbReference type="Proteomes" id="UP000222542"/>
    </source>
</evidence>
<dbReference type="GO" id="GO:0045901">
    <property type="term" value="P:positive regulation of translational elongation"/>
    <property type="evidence" value="ECO:0007669"/>
    <property type="project" value="InterPro"/>
</dbReference>
<feature type="domain" description="Translation initiation factor 5A C-terminal" evidence="1">
    <location>
        <begin position="30"/>
        <end position="81"/>
    </location>
</feature>
<dbReference type="GO" id="GO:0003746">
    <property type="term" value="F:translation elongation factor activity"/>
    <property type="evidence" value="ECO:0007669"/>
    <property type="project" value="InterPro"/>
</dbReference>
<dbReference type="Proteomes" id="UP000222542">
    <property type="component" value="Unassembled WGS sequence"/>
</dbReference>
<evidence type="ECO:0000313" key="2">
    <source>
        <dbReference type="EMBL" id="PHT81736.1"/>
    </source>
</evidence>
<protein>
    <submittedName>
        <fullName evidence="2">Eukaryotic translation initiation factor 5A-1</fullName>
    </submittedName>
</protein>
<comment type="caution">
    <text evidence="2">The sequence shown here is derived from an EMBL/GenBank/DDBJ whole genome shotgun (WGS) entry which is preliminary data.</text>
</comment>
<dbReference type="GO" id="GO:0003743">
    <property type="term" value="F:translation initiation factor activity"/>
    <property type="evidence" value="ECO:0007669"/>
    <property type="project" value="UniProtKB-KW"/>
</dbReference>
<keyword evidence="3" id="KW-1185">Reference proteome</keyword>
<evidence type="ECO:0000259" key="1">
    <source>
        <dbReference type="SMART" id="SM01376"/>
    </source>
</evidence>
<dbReference type="AlphaFoldDB" id="A0A2G2ZID2"/>
<dbReference type="EMBL" id="AYRZ02000005">
    <property type="protein sequence ID" value="PHT81736.1"/>
    <property type="molecule type" value="Genomic_DNA"/>
</dbReference>
<gene>
    <name evidence="2" type="ORF">T459_14751</name>
</gene>